<name>A0A1I3TRW5_9RHOB</name>
<dbReference type="EMBL" id="FORH01000005">
    <property type="protein sequence ID" value="SFJ74008.1"/>
    <property type="molecule type" value="Genomic_DNA"/>
</dbReference>
<evidence type="ECO:0008006" key="4">
    <source>
        <dbReference type="Google" id="ProtNLM"/>
    </source>
</evidence>
<gene>
    <name evidence="2" type="ORF">SAMN04487991_2868</name>
</gene>
<evidence type="ECO:0000313" key="2">
    <source>
        <dbReference type="EMBL" id="SFJ74008.1"/>
    </source>
</evidence>
<feature type="compositionally biased region" description="Basic and acidic residues" evidence="1">
    <location>
        <begin position="130"/>
        <end position="143"/>
    </location>
</feature>
<evidence type="ECO:0000313" key="3">
    <source>
        <dbReference type="Proteomes" id="UP000199630"/>
    </source>
</evidence>
<sequence length="244" mass="27458">MPKLNRFEWLKAVLQCAELNSSTKAVASALSVQFANDKTGQLNPSLKTLDEFLAGMSLATIKRCLKQLVELGWLFRTEGRGAGNHTEYDLRAPAKIIPFRPKKKGAPMSLSEERKGSFVTDKGSMGDLSNIRKEQSKEQKNALEPDIPDGGPSGSAREGRATETVFVARQSFGCRQWEKFTERMFGDWIDRILPEVIENGERGYWLPAKFPPTNKNDWAAWRNWLIADDWTLLAASKYGERDAC</sequence>
<protein>
    <recommendedName>
        <fullName evidence="4">Helix-turn-helix domain-containing protein</fullName>
    </recommendedName>
</protein>
<proteinExistence type="predicted"/>
<keyword evidence="3" id="KW-1185">Reference proteome</keyword>
<accession>A0A1I3TRW5</accession>
<dbReference type="AlphaFoldDB" id="A0A1I3TRW5"/>
<reference evidence="3" key="1">
    <citation type="submission" date="2016-10" db="EMBL/GenBank/DDBJ databases">
        <authorList>
            <person name="Varghese N."/>
            <person name="Submissions S."/>
        </authorList>
    </citation>
    <scope>NUCLEOTIDE SEQUENCE [LARGE SCALE GENOMIC DNA]</scope>
    <source>
        <strain evidence="3">DSM 26471</strain>
    </source>
</reference>
<dbReference type="Proteomes" id="UP000199630">
    <property type="component" value="Unassembled WGS sequence"/>
</dbReference>
<dbReference type="RefSeq" id="WP_090061373.1">
    <property type="nucleotide sequence ID" value="NZ_FORH01000005.1"/>
</dbReference>
<dbReference type="OrthoDB" id="7872496at2"/>
<feature type="region of interest" description="Disordered" evidence="1">
    <location>
        <begin position="101"/>
        <end position="159"/>
    </location>
</feature>
<dbReference type="STRING" id="588602.SAMN04487991_2868"/>
<dbReference type="Pfam" id="PF13730">
    <property type="entry name" value="HTH_36"/>
    <property type="match status" value="1"/>
</dbReference>
<organism evidence="2 3">
    <name type="scientific">Celeribacter neptunius</name>
    <dbReference type="NCBI Taxonomy" id="588602"/>
    <lineage>
        <taxon>Bacteria</taxon>
        <taxon>Pseudomonadati</taxon>
        <taxon>Pseudomonadota</taxon>
        <taxon>Alphaproteobacteria</taxon>
        <taxon>Rhodobacterales</taxon>
        <taxon>Roseobacteraceae</taxon>
        <taxon>Celeribacter</taxon>
    </lineage>
</organism>
<evidence type="ECO:0000256" key="1">
    <source>
        <dbReference type="SAM" id="MobiDB-lite"/>
    </source>
</evidence>